<organism evidence="1 2">
    <name type="scientific">Robinsoniella peoriensis</name>
    <dbReference type="NCBI Taxonomy" id="180332"/>
    <lineage>
        <taxon>Bacteria</taxon>
        <taxon>Bacillati</taxon>
        <taxon>Bacillota</taxon>
        <taxon>Clostridia</taxon>
        <taxon>Lachnospirales</taxon>
        <taxon>Lachnospiraceae</taxon>
        <taxon>Robinsoniella</taxon>
    </lineage>
</organism>
<dbReference type="Pfam" id="PF08282">
    <property type="entry name" value="Hydrolase_3"/>
    <property type="match status" value="1"/>
</dbReference>
<dbReference type="EMBL" id="QGQD01000101">
    <property type="protein sequence ID" value="TLC98210.1"/>
    <property type="molecule type" value="Genomic_DNA"/>
</dbReference>
<dbReference type="PANTHER" id="PTHR10000:SF25">
    <property type="entry name" value="PHOSPHATASE YKRA-RELATED"/>
    <property type="match status" value="1"/>
</dbReference>
<dbReference type="NCBIfam" id="TIGR01484">
    <property type="entry name" value="HAD-SF-IIB"/>
    <property type="match status" value="1"/>
</dbReference>
<accession>A0A4U8Q0Q6</accession>
<dbReference type="PROSITE" id="PS01229">
    <property type="entry name" value="COF_2"/>
    <property type="match status" value="1"/>
</dbReference>
<dbReference type="NCBIfam" id="TIGR00099">
    <property type="entry name" value="Cof-subfamily"/>
    <property type="match status" value="1"/>
</dbReference>
<protein>
    <submittedName>
        <fullName evidence="1">Sugar phosphatase YbiV</fullName>
        <ecNumber evidence="1">3.1.3.23</ecNumber>
    </submittedName>
</protein>
<dbReference type="GO" id="GO:0000287">
    <property type="term" value="F:magnesium ion binding"/>
    <property type="evidence" value="ECO:0007669"/>
    <property type="project" value="TreeGrafter"/>
</dbReference>
<dbReference type="SFLD" id="SFLDS00003">
    <property type="entry name" value="Haloacid_Dehalogenase"/>
    <property type="match status" value="1"/>
</dbReference>
<evidence type="ECO:0000313" key="1">
    <source>
        <dbReference type="EMBL" id="TLC98210.1"/>
    </source>
</evidence>
<keyword evidence="1" id="KW-0378">Hydrolase</keyword>
<dbReference type="InterPro" id="IPR000150">
    <property type="entry name" value="Cof"/>
</dbReference>
<dbReference type="GO" id="GO:0005829">
    <property type="term" value="C:cytosol"/>
    <property type="evidence" value="ECO:0007669"/>
    <property type="project" value="TreeGrafter"/>
</dbReference>
<dbReference type="InterPro" id="IPR036412">
    <property type="entry name" value="HAD-like_sf"/>
</dbReference>
<dbReference type="EC" id="3.1.3.23" evidence="1"/>
<evidence type="ECO:0000313" key="2">
    <source>
        <dbReference type="Proteomes" id="UP000306509"/>
    </source>
</evidence>
<gene>
    <name evidence="1" type="primary">ybiV_2</name>
    <name evidence="1" type="ORF">DSM106044_04951</name>
</gene>
<dbReference type="Gene3D" id="3.40.50.1000">
    <property type="entry name" value="HAD superfamily/HAD-like"/>
    <property type="match status" value="1"/>
</dbReference>
<dbReference type="SUPFAM" id="SSF56784">
    <property type="entry name" value="HAD-like"/>
    <property type="match status" value="1"/>
</dbReference>
<sequence length="267" mass="30425">MNHKKIIFFDIDGTIYDHRTGVEPSTRQAIAMLVENGHIPVLCTGRARAMIMQELIDLGFQGIVGACGTYVEYQGKQVENRTLSKRDVQRVVDASVKYGLEVILEGSKAMYYNENLNLPQYLEQIKHMTGKYCLLLPMIENRDSIQINKLTVHFGKESELKGFREELKDILDFIIHFESDDENYAECVPVGFTKATGIETLLQYLDIDKKDSYAFGDSVNDLEMIQYVNYGIAMGNSSEEVFEVAKYRTDGMYEDGIYNGLKEFALI</sequence>
<dbReference type="Gene3D" id="3.30.1240.10">
    <property type="match status" value="1"/>
</dbReference>
<reference evidence="1 2" key="1">
    <citation type="journal article" date="2019" name="Anaerobe">
        <title>Detection of Robinsoniella peoriensis in multiple bone samples of a trauma patient.</title>
        <authorList>
            <person name="Schrottner P."/>
            <person name="Hartwich K."/>
            <person name="Bunk B."/>
            <person name="Schober I."/>
            <person name="Helbig S."/>
            <person name="Rudolph W.W."/>
            <person name="Gunzer F."/>
        </authorList>
    </citation>
    <scope>NUCLEOTIDE SEQUENCE [LARGE SCALE GENOMIC DNA]</scope>
    <source>
        <strain evidence="1 2">DSM 106044</strain>
    </source>
</reference>
<dbReference type="SFLD" id="SFLDG01140">
    <property type="entry name" value="C2.B:_Phosphomannomutase_and_P"/>
    <property type="match status" value="1"/>
</dbReference>
<dbReference type="PANTHER" id="PTHR10000">
    <property type="entry name" value="PHOSPHOSERINE PHOSPHATASE"/>
    <property type="match status" value="1"/>
</dbReference>
<dbReference type="InterPro" id="IPR006379">
    <property type="entry name" value="HAD-SF_hydro_IIB"/>
</dbReference>
<dbReference type="InterPro" id="IPR023214">
    <property type="entry name" value="HAD_sf"/>
</dbReference>
<dbReference type="STRING" id="180332.GCA_000797495_03741"/>
<dbReference type="AlphaFoldDB" id="A0A4U8Q0Q6"/>
<name>A0A4U8Q0Q6_9FIRM</name>
<keyword evidence="2" id="KW-1185">Reference proteome</keyword>
<comment type="caution">
    <text evidence="1">The sequence shown here is derived from an EMBL/GenBank/DDBJ whole genome shotgun (WGS) entry which is preliminary data.</text>
</comment>
<dbReference type="GO" id="GO:0050308">
    <property type="term" value="F:sugar-phosphatase activity"/>
    <property type="evidence" value="ECO:0007669"/>
    <property type="project" value="UniProtKB-EC"/>
</dbReference>
<dbReference type="RefSeq" id="WP_044292905.1">
    <property type="nucleotide sequence ID" value="NZ_CABMJZ010000005.1"/>
</dbReference>
<proteinExistence type="predicted"/>
<dbReference type="Proteomes" id="UP000306509">
    <property type="component" value="Unassembled WGS sequence"/>
</dbReference>